<dbReference type="RefSeq" id="WP_259865518.1">
    <property type="nucleotide sequence ID" value="NZ_BAAAST010000050.1"/>
</dbReference>
<reference evidence="3" key="1">
    <citation type="submission" date="2021-04" db="EMBL/GenBank/DDBJ databases">
        <authorList>
            <person name="Hartkoorn R.C."/>
            <person name="Beaudoing E."/>
            <person name="Hot D."/>
        </authorList>
    </citation>
    <scope>NUCLEOTIDE SEQUENCE</scope>
    <source>
        <strain evidence="3">NRRL B-16292</strain>
    </source>
</reference>
<evidence type="ECO:0000256" key="1">
    <source>
        <dbReference type="SAM" id="MobiDB-lite"/>
    </source>
</evidence>
<proteinExistence type="predicted"/>
<keyword evidence="4" id="KW-1185">Reference proteome</keyword>
<gene>
    <name evidence="3" type="ORF">Dfulv_19860</name>
</gene>
<feature type="region of interest" description="Disordered" evidence="1">
    <location>
        <begin position="62"/>
        <end position="96"/>
    </location>
</feature>
<evidence type="ECO:0000256" key="2">
    <source>
        <dbReference type="SAM" id="SignalP"/>
    </source>
</evidence>
<sequence>MQRKPAAVALALSVLALLIGLSHAHHALPGDTFQVARATHAAVTITADLDHQPAAVEQPAVTVGPDTTGTTAAPTAPHVHCGRSIGTPGCRGPPTS</sequence>
<keyword evidence="2" id="KW-0732">Signal</keyword>
<organism evidence="3 4">
    <name type="scientific">Dactylosporangium fulvum</name>
    <dbReference type="NCBI Taxonomy" id="53359"/>
    <lineage>
        <taxon>Bacteria</taxon>
        <taxon>Bacillati</taxon>
        <taxon>Actinomycetota</taxon>
        <taxon>Actinomycetes</taxon>
        <taxon>Micromonosporales</taxon>
        <taxon>Micromonosporaceae</taxon>
        <taxon>Dactylosporangium</taxon>
    </lineage>
</organism>
<evidence type="ECO:0000313" key="3">
    <source>
        <dbReference type="EMBL" id="UWP86369.1"/>
    </source>
</evidence>
<name>A0ABY5WBH0_9ACTN</name>
<dbReference type="Proteomes" id="UP001059617">
    <property type="component" value="Chromosome"/>
</dbReference>
<feature type="compositionally biased region" description="Low complexity" evidence="1">
    <location>
        <begin position="62"/>
        <end position="77"/>
    </location>
</feature>
<feature type="signal peptide" evidence="2">
    <location>
        <begin position="1"/>
        <end position="27"/>
    </location>
</feature>
<evidence type="ECO:0000313" key="4">
    <source>
        <dbReference type="Proteomes" id="UP001059617"/>
    </source>
</evidence>
<dbReference type="EMBL" id="CP073720">
    <property type="protein sequence ID" value="UWP86369.1"/>
    <property type="molecule type" value="Genomic_DNA"/>
</dbReference>
<accession>A0ABY5WBH0</accession>
<reference evidence="3" key="2">
    <citation type="submission" date="2022-09" db="EMBL/GenBank/DDBJ databases">
        <title>Biosynthetic gene clusters of Dactylosporangioum fulvum.</title>
        <authorList>
            <person name="Caradec T."/>
        </authorList>
    </citation>
    <scope>NUCLEOTIDE SEQUENCE</scope>
    <source>
        <strain evidence="3">NRRL B-16292</strain>
    </source>
</reference>
<protein>
    <submittedName>
        <fullName evidence="3">Uncharacterized protein</fullName>
    </submittedName>
</protein>
<feature type="chain" id="PRO_5045661522" evidence="2">
    <location>
        <begin position="28"/>
        <end position="96"/>
    </location>
</feature>